<keyword evidence="2" id="KW-0472">Membrane</keyword>
<feature type="domain" description="DUF6594" evidence="3">
    <location>
        <begin position="60"/>
        <end position="328"/>
    </location>
</feature>
<feature type="transmembrane region" description="Helical" evidence="2">
    <location>
        <begin position="316"/>
        <end position="333"/>
    </location>
</feature>
<organism evidence="4 5">
    <name type="scientific">Botryosphaeria dothidea</name>
    <dbReference type="NCBI Taxonomy" id="55169"/>
    <lineage>
        <taxon>Eukaryota</taxon>
        <taxon>Fungi</taxon>
        <taxon>Dikarya</taxon>
        <taxon>Ascomycota</taxon>
        <taxon>Pezizomycotina</taxon>
        <taxon>Dothideomycetes</taxon>
        <taxon>Dothideomycetes incertae sedis</taxon>
        <taxon>Botryosphaeriales</taxon>
        <taxon>Botryosphaeriaceae</taxon>
        <taxon>Botryosphaeria</taxon>
    </lineage>
</organism>
<feature type="transmembrane region" description="Helical" evidence="2">
    <location>
        <begin position="261"/>
        <end position="284"/>
    </location>
</feature>
<dbReference type="InterPro" id="IPR046529">
    <property type="entry name" value="DUF6594"/>
</dbReference>
<sequence>MIPLNRIAAQNTFSSQASAETVVEDINAARSTVSPQRSGNPASTSRASIQPQREDVPAGYPKLAQRMGVLPELAVFRRFAYLNKLNLLYLQAELVDIEDKLKEIQRRDNESPELEQLYAKDWFFLNNSSTEGNNEQLSLLLNAREKLEKYNTALLHQSQILPMQKPSGLDLSNIQKYIACNEMGPFSLKGEDSETWGNIHQPKNHAPDIVCLLPRKREDMFSTLLTEHGLRKWFDWGLSRFRKPCEISGLVGYEENTLLRLTYLTTTALASLLPIVSIVALYYVHSMKARLGIIAAFNVLISFCLAFFTSAKRTEIFAVTAAFAAVQVVFVQSENGPVM</sequence>
<proteinExistence type="predicted"/>
<gene>
    <name evidence="4" type="ORF">GTA08_BOTSDO08060</name>
</gene>
<dbReference type="OrthoDB" id="5342093at2759"/>
<comment type="caution">
    <text evidence="4">The sequence shown here is derived from an EMBL/GenBank/DDBJ whole genome shotgun (WGS) entry which is preliminary data.</text>
</comment>
<dbReference type="PANTHER" id="PTHR34502:SF5">
    <property type="entry name" value="DUF6594 DOMAIN-CONTAINING PROTEIN"/>
    <property type="match status" value="1"/>
</dbReference>
<reference evidence="4" key="1">
    <citation type="submission" date="2020-04" db="EMBL/GenBank/DDBJ databases">
        <title>Genome Assembly and Annotation of Botryosphaeria dothidea sdau 11-99, a Latent Pathogen of Apple Fruit Ring Rot in China.</title>
        <authorList>
            <person name="Yu C."/>
            <person name="Diao Y."/>
            <person name="Lu Q."/>
            <person name="Zhao J."/>
            <person name="Cui S."/>
            <person name="Peng C."/>
            <person name="He B."/>
            <person name="Liu H."/>
        </authorList>
    </citation>
    <scope>NUCLEOTIDE SEQUENCE [LARGE SCALE GENOMIC DNA]</scope>
    <source>
        <strain evidence="4">Sdau11-99</strain>
    </source>
</reference>
<dbReference type="Pfam" id="PF20237">
    <property type="entry name" value="DUF6594"/>
    <property type="match status" value="1"/>
</dbReference>
<name>A0A8H4IRB6_9PEZI</name>
<evidence type="ECO:0000259" key="3">
    <source>
        <dbReference type="Pfam" id="PF20237"/>
    </source>
</evidence>
<keyword evidence="2" id="KW-1133">Transmembrane helix</keyword>
<protein>
    <recommendedName>
        <fullName evidence="3">DUF6594 domain-containing protein</fullName>
    </recommendedName>
</protein>
<feature type="compositionally biased region" description="Polar residues" evidence="1">
    <location>
        <begin position="30"/>
        <end position="51"/>
    </location>
</feature>
<evidence type="ECO:0000256" key="1">
    <source>
        <dbReference type="SAM" id="MobiDB-lite"/>
    </source>
</evidence>
<keyword evidence="2" id="KW-0812">Transmembrane</keyword>
<feature type="region of interest" description="Disordered" evidence="1">
    <location>
        <begin position="30"/>
        <end position="55"/>
    </location>
</feature>
<dbReference type="AlphaFoldDB" id="A0A8H4IRB6"/>
<accession>A0A8H4IRB6</accession>
<evidence type="ECO:0000256" key="2">
    <source>
        <dbReference type="SAM" id="Phobius"/>
    </source>
</evidence>
<keyword evidence="5" id="KW-1185">Reference proteome</keyword>
<feature type="transmembrane region" description="Helical" evidence="2">
    <location>
        <begin position="291"/>
        <end position="310"/>
    </location>
</feature>
<dbReference type="Proteomes" id="UP000572817">
    <property type="component" value="Unassembled WGS sequence"/>
</dbReference>
<dbReference type="PANTHER" id="PTHR34502">
    <property type="entry name" value="DUF6594 DOMAIN-CONTAINING PROTEIN-RELATED"/>
    <property type="match status" value="1"/>
</dbReference>
<evidence type="ECO:0000313" key="5">
    <source>
        <dbReference type="Proteomes" id="UP000572817"/>
    </source>
</evidence>
<dbReference type="EMBL" id="WWBZ02000051">
    <property type="protein sequence ID" value="KAF4304778.1"/>
    <property type="molecule type" value="Genomic_DNA"/>
</dbReference>
<evidence type="ECO:0000313" key="4">
    <source>
        <dbReference type="EMBL" id="KAF4304778.1"/>
    </source>
</evidence>